<dbReference type="Proteomes" id="UP000790709">
    <property type="component" value="Unassembled WGS sequence"/>
</dbReference>
<protein>
    <submittedName>
        <fullName evidence="1">Uncharacterized protein</fullName>
    </submittedName>
</protein>
<proteinExistence type="predicted"/>
<dbReference type="EMBL" id="MU267025">
    <property type="protein sequence ID" value="KAH7917535.1"/>
    <property type="molecule type" value="Genomic_DNA"/>
</dbReference>
<reference evidence="1" key="1">
    <citation type="journal article" date="2021" name="New Phytol.">
        <title>Evolutionary innovations through gain and loss of genes in the ectomycorrhizal Boletales.</title>
        <authorList>
            <person name="Wu G."/>
            <person name="Miyauchi S."/>
            <person name="Morin E."/>
            <person name="Kuo A."/>
            <person name="Drula E."/>
            <person name="Varga T."/>
            <person name="Kohler A."/>
            <person name="Feng B."/>
            <person name="Cao Y."/>
            <person name="Lipzen A."/>
            <person name="Daum C."/>
            <person name="Hundley H."/>
            <person name="Pangilinan J."/>
            <person name="Johnson J."/>
            <person name="Barry K."/>
            <person name="LaButti K."/>
            <person name="Ng V."/>
            <person name="Ahrendt S."/>
            <person name="Min B."/>
            <person name="Choi I.G."/>
            <person name="Park H."/>
            <person name="Plett J.M."/>
            <person name="Magnuson J."/>
            <person name="Spatafora J.W."/>
            <person name="Nagy L.G."/>
            <person name="Henrissat B."/>
            <person name="Grigoriev I.V."/>
            <person name="Yang Z.L."/>
            <person name="Xu J."/>
            <person name="Martin F.M."/>
        </authorList>
    </citation>
    <scope>NUCLEOTIDE SEQUENCE</scope>
    <source>
        <strain evidence="1">KUC20120723A-06</strain>
    </source>
</reference>
<keyword evidence="2" id="KW-1185">Reference proteome</keyword>
<organism evidence="1 2">
    <name type="scientific">Leucogyrophana mollusca</name>
    <dbReference type="NCBI Taxonomy" id="85980"/>
    <lineage>
        <taxon>Eukaryota</taxon>
        <taxon>Fungi</taxon>
        <taxon>Dikarya</taxon>
        <taxon>Basidiomycota</taxon>
        <taxon>Agaricomycotina</taxon>
        <taxon>Agaricomycetes</taxon>
        <taxon>Agaricomycetidae</taxon>
        <taxon>Boletales</taxon>
        <taxon>Boletales incertae sedis</taxon>
        <taxon>Leucogyrophana</taxon>
    </lineage>
</organism>
<comment type="caution">
    <text evidence="1">The sequence shown here is derived from an EMBL/GenBank/DDBJ whole genome shotgun (WGS) entry which is preliminary data.</text>
</comment>
<feature type="non-terminal residue" evidence="1">
    <location>
        <position position="499"/>
    </location>
</feature>
<gene>
    <name evidence="1" type="ORF">BV22DRAFT_1052364</name>
</gene>
<sequence>MSDSTNQSPEGQASGIGDHGDRIPAYQDSLDYGVQPGGPQVGNAPMYQGALGYGATSVASNLPGVQPGGPQVGSSPTYQDALNHSEQVYYGSAYSHSLQTPQLIIQQSGGPQVGSAPQAGPSSQHIRYTPYPRVDRGVPRVGVYNVNQFRVPSSTHSRLVRGKGREPHIKSITYAGARKRITAIAGRDKFWGKSVTQGWRRMVGHIFLEEPDITDRAVKDLAREVLPWSVQRVQQAESIVCADINISFDNEDHALNVASPFVVEAIASAKDFLHTFIPKAIASLIAGESQGPTYFDRLHSAEDIADTVHHGLVWDPIIGYYHWHKVVRTSPTTMEFKLFANPVLVYLFDTIVRIHPDPNAARSVFALGLDSSFNPLTNMWETPRTLSNETVAFFLTSVFFALDEWATGEHRVRKNVESGNFREKTFPAKYKKILAVIQYIDGLPDNSEEKMALNAFNLLRVNTYQAERSVGDPRHSCPGARLSYRTSTYLPASGDLFPQ</sequence>
<name>A0ACB8AVL4_9AGAM</name>
<evidence type="ECO:0000313" key="1">
    <source>
        <dbReference type="EMBL" id="KAH7917535.1"/>
    </source>
</evidence>
<evidence type="ECO:0000313" key="2">
    <source>
        <dbReference type="Proteomes" id="UP000790709"/>
    </source>
</evidence>
<accession>A0ACB8AVL4</accession>